<organism evidence="1 2">
    <name type="scientific">Enterococcus faecium EnGen0192</name>
    <dbReference type="NCBI Taxonomy" id="1157487"/>
    <lineage>
        <taxon>Bacteria</taxon>
        <taxon>Bacillati</taxon>
        <taxon>Bacillota</taxon>
        <taxon>Bacilli</taxon>
        <taxon>Lactobacillales</taxon>
        <taxon>Enterococcaceae</taxon>
        <taxon>Enterococcus</taxon>
    </lineage>
</organism>
<evidence type="ECO:0000313" key="2">
    <source>
        <dbReference type="Proteomes" id="UP000013897"/>
    </source>
</evidence>
<sequence>MKENKYDDNIFFQKYSQMSRSQKGLAG</sequence>
<comment type="caution">
    <text evidence="1">The sequence shown here is derived from an EMBL/GenBank/DDBJ whole genome shotgun (WGS) entry which is preliminary data.</text>
</comment>
<evidence type="ECO:0000313" key="1">
    <source>
        <dbReference type="EMBL" id="EOM17927.1"/>
    </source>
</evidence>
<name>A0A829F845_ENTFC</name>
<dbReference type="Proteomes" id="UP000013897">
    <property type="component" value="Unassembled WGS sequence"/>
</dbReference>
<feature type="non-terminal residue" evidence="1">
    <location>
        <position position="27"/>
    </location>
</feature>
<dbReference type="AlphaFoldDB" id="A0A829F845"/>
<gene>
    <name evidence="1" type="ORF">SSM_03097</name>
</gene>
<proteinExistence type="predicted"/>
<protein>
    <submittedName>
        <fullName evidence="1">Uncharacterized protein</fullName>
    </submittedName>
</protein>
<dbReference type="EMBL" id="AITY01000090">
    <property type="protein sequence ID" value="EOM17927.1"/>
    <property type="molecule type" value="Genomic_DNA"/>
</dbReference>
<reference evidence="1 2" key="1">
    <citation type="submission" date="2013-02" db="EMBL/GenBank/DDBJ databases">
        <title>The Genome Sequence of Enterococcus faecium HM1072.</title>
        <authorList>
            <consortium name="The Broad Institute Genome Sequencing Platform"/>
            <consortium name="The Broad Institute Genome Sequencing Center for Infectious Disease"/>
            <person name="Earl A.M."/>
            <person name="Gilmore M.S."/>
            <person name="Lebreton F."/>
            <person name="Courvalin P."/>
            <person name="Walker B."/>
            <person name="Young S.K."/>
            <person name="Zeng Q."/>
            <person name="Gargeya S."/>
            <person name="Fitzgerald M."/>
            <person name="Haas B."/>
            <person name="Abouelleil A."/>
            <person name="Alvarado L."/>
            <person name="Arachchi H.M."/>
            <person name="Berlin A.M."/>
            <person name="Chapman S.B."/>
            <person name="Dewar J."/>
            <person name="Goldberg J."/>
            <person name="Griggs A."/>
            <person name="Gujja S."/>
            <person name="Hansen M."/>
            <person name="Howarth C."/>
            <person name="Imamovic A."/>
            <person name="Larimer J."/>
            <person name="McCowan C."/>
            <person name="Murphy C."/>
            <person name="Neiman D."/>
            <person name="Pearson M."/>
            <person name="Priest M."/>
            <person name="Roberts A."/>
            <person name="Saif S."/>
            <person name="Shea T."/>
            <person name="Sisk P."/>
            <person name="Sykes S."/>
            <person name="Wortman J."/>
            <person name="Nusbaum C."/>
            <person name="Birren B."/>
        </authorList>
    </citation>
    <scope>NUCLEOTIDE SEQUENCE [LARGE SCALE GENOMIC DNA]</scope>
    <source>
        <strain evidence="1 2">HM1072</strain>
    </source>
</reference>
<accession>A0A829F845</accession>